<name>A0ABW8H8X3_9ACTN</name>
<dbReference type="Proteomes" id="UP001617907">
    <property type="component" value="Unassembled WGS sequence"/>
</dbReference>
<dbReference type="RefSeq" id="WP_401483886.1">
    <property type="nucleotide sequence ID" value="NZ_JBIVPC010000006.1"/>
</dbReference>
<protein>
    <submittedName>
        <fullName evidence="2">Uncharacterized protein</fullName>
    </submittedName>
</protein>
<evidence type="ECO:0000313" key="2">
    <source>
        <dbReference type="EMBL" id="MFJ6037226.1"/>
    </source>
</evidence>
<evidence type="ECO:0000256" key="1">
    <source>
        <dbReference type="SAM" id="MobiDB-lite"/>
    </source>
</evidence>
<keyword evidence="3" id="KW-1185">Reference proteome</keyword>
<sequence>QPLTALVRHHGWEIIEIGSGTQCIRQPATPGDPDIAADIADVVRGLGEQGQKPILPVVGKRLRSRWGVETYKKITSKQPLTALVRHHGWEIIEIGSGTQCIRQPATPGDQDGSHAGGNAR</sequence>
<organism evidence="2 3">
    <name type="scientific">Streptomyces ardesiacus</name>
    <dbReference type="NCBI Taxonomy" id="285564"/>
    <lineage>
        <taxon>Bacteria</taxon>
        <taxon>Bacillati</taxon>
        <taxon>Actinomycetota</taxon>
        <taxon>Actinomycetes</taxon>
        <taxon>Kitasatosporales</taxon>
        <taxon>Streptomycetaceae</taxon>
        <taxon>Streptomyces</taxon>
    </lineage>
</organism>
<reference evidence="2 3" key="1">
    <citation type="submission" date="2024-10" db="EMBL/GenBank/DDBJ databases">
        <title>The Natural Products Discovery Center: Release of the First 8490 Sequenced Strains for Exploring Actinobacteria Biosynthetic Diversity.</title>
        <authorList>
            <person name="Kalkreuter E."/>
            <person name="Kautsar S.A."/>
            <person name="Yang D."/>
            <person name="Bader C.D."/>
            <person name="Teijaro C.N."/>
            <person name="Fluegel L."/>
            <person name="Davis C.M."/>
            <person name="Simpson J.R."/>
            <person name="Lauterbach L."/>
            <person name="Steele A.D."/>
            <person name="Gui C."/>
            <person name="Meng S."/>
            <person name="Li G."/>
            <person name="Viehrig K."/>
            <person name="Ye F."/>
            <person name="Su P."/>
            <person name="Kiefer A.F."/>
            <person name="Nichols A."/>
            <person name="Cepeda A.J."/>
            <person name="Yan W."/>
            <person name="Fan B."/>
            <person name="Jiang Y."/>
            <person name="Adhikari A."/>
            <person name="Zheng C.-J."/>
            <person name="Schuster L."/>
            <person name="Cowan T.M."/>
            <person name="Smanski M.J."/>
            <person name="Chevrette M.G."/>
            <person name="De Carvalho L.P.S."/>
            <person name="Shen B."/>
        </authorList>
    </citation>
    <scope>NUCLEOTIDE SEQUENCE [LARGE SCALE GENOMIC DNA]</scope>
    <source>
        <strain evidence="2 3">NPDC093086</strain>
    </source>
</reference>
<comment type="caution">
    <text evidence="2">The sequence shown here is derived from an EMBL/GenBank/DDBJ whole genome shotgun (WGS) entry which is preliminary data.</text>
</comment>
<feature type="non-terminal residue" evidence="2">
    <location>
        <position position="1"/>
    </location>
</feature>
<dbReference type="EMBL" id="JBIVPC010000006">
    <property type="protein sequence ID" value="MFJ6037226.1"/>
    <property type="molecule type" value="Genomic_DNA"/>
</dbReference>
<evidence type="ECO:0000313" key="3">
    <source>
        <dbReference type="Proteomes" id="UP001617907"/>
    </source>
</evidence>
<gene>
    <name evidence="2" type="ORF">ACIQFM_13330</name>
</gene>
<feature type="region of interest" description="Disordered" evidence="1">
    <location>
        <begin position="100"/>
        <end position="120"/>
    </location>
</feature>
<accession>A0ABW8H8X3</accession>
<proteinExistence type="predicted"/>